<dbReference type="RefSeq" id="YP_009819677.1">
    <property type="nucleotide sequence ID" value="NC_048152.1"/>
</dbReference>
<dbReference type="Proteomes" id="UP000289206">
    <property type="component" value="Segment"/>
</dbReference>
<gene>
    <name evidence="1" type="primary">4</name>
    <name evidence="1" type="ORF">SEA_SONALI_4</name>
</gene>
<evidence type="ECO:0000313" key="2">
    <source>
        <dbReference type="Proteomes" id="UP000289206"/>
    </source>
</evidence>
<dbReference type="EMBL" id="MK411746">
    <property type="protein sequence ID" value="QAY16117.1"/>
    <property type="molecule type" value="Genomic_DNA"/>
</dbReference>
<organism evidence="1 2">
    <name type="scientific">Arthrobacter phage Sonali</name>
    <dbReference type="NCBI Taxonomy" id="2510495"/>
    <lineage>
        <taxon>Viruses</taxon>
        <taxon>Duplodnaviria</taxon>
        <taxon>Heunggongvirae</taxon>
        <taxon>Uroviricota</taxon>
        <taxon>Caudoviricetes</taxon>
        <taxon>Sonalivirus</taxon>
        <taxon>Sonalivirus sonali</taxon>
    </lineage>
</organism>
<dbReference type="GeneID" id="55011096"/>
<protein>
    <submittedName>
        <fullName evidence="1">Uncharacterized protein</fullName>
    </submittedName>
</protein>
<sequence length="215" mass="21558">MAVPAALTQYLTLVANTAASITINPAQDDLTVRNRDGAAEVFFTVDGSAPVVGANGTYFLPALPGAFVTVPSPTIGGQVNQVRLISTGAPTVQVDPTSIATGSGSAAAYITPGVTSLNAVAATANGTVLDTVNGRDAITMQVLSANTAPATTFSVQLQGSLDNTSWFNIGAPLTDPTAGVFSVSSDNVVARYFRAAATLAGGTGVQVTAKLLCVP</sequence>
<accession>A0A411CQN5</accession>
<dbReference type="KEGG" id="vg:55011096"/>
<proteinExistence type="predicted"/>
<reference evidence="1 2" key="1">
    <citation type="submission" date="2019-01" db="EMBL/GenBank/DDBJ databases">
        <authorList>
            <person name="Adair T.L."/>
            <person name="Lucas L.G."/>
            <person name="Young A.M."/>
            <person name="Antrich S.C."/>
            <person name="Baird A.G."/>
            <person name="Dunn E.L."/>
            <person name="Fernandes B.I."/>
            <person name="Fraley E.G."/>
            <person name="Ghanem A.X."/>
            <person name="Gilbert M.G."/>
            <person name="Morris T.B."/>
            <person name="Nortch B.D."/>
            <person name="Overcash M.E."/>
            <person name="Pavleszek K.E."/>
            <person name="Pellegrini L.I.O."/>
            <person name="Pham L.T."/>
            <person name="Rule L.S."/>
            <person name="Schultz E.M."/>
            <person name="Smith J."/>
            <person name="Thong B.J."/>
            <person name="Turner H.A."/>
            <person name="Walker G."/>
            <person name="Whitaker Z.J."/>
            <person name="Wilsey R.N."/>
            <person name="Yanney R.L."/>
            <person name="Klyczek K."/>
            <person name="Garlena R.A."/>
            <person name="Russell D.A."/>
            <person name="Pope W.H."/>
            <person name="Jacobs-Sera D."/>
            <person name="Hatfull G.F."/>
        </authorList>
    </citation>
    <scope>NUCLEOTIDE SEQUENCE [LARGE SCALE GENOMIC DNA]</scope>
</reference>
<name>A0A411CQN5_9CAUD</name>
<evidence type="ECO:0000313" key="1">
    <source>
        <dbReference type="EMBL" id="QAY16117.1"/>
    </source>
</evidence>
<keyword evidence="2" id="KW-1185">Reference proteome</keyword>